<dbReference type="SUPFAM" id="SSF54236">
    <property type="entry name" value="Ubiquitin-like"/>
    <property type="match status" value="1"/>
</dbReference>
<organism evidence="10 11">
    <name type="scientific">Podarcis lilfordi</name>
    <name type="common">Lilford's wall lizard</name>
    <dbReference type="NCBI Taxonomy" id="74358"/>
    <lineage>
        <taxon>Eukaryota</taxon>
        <taxon>Metazoa</taxon>
        <taxon>Chordata</taxon>
        <taxon>Craniata</taxon>
        <taxon>Vertebrata</taxon>
        <taxon>Euteleostomi</taxon>
        <taxon>Lepidosauria</taxon>
        <taxon>Squamata</taxon>
        <taxon>Bifurcata</taxon>
        <taxon>Unidentata</taxon>
        <taxon>Episquamata</taxon>
        <taxon>Laterata</taxon>
        <taxon>Lacertibaenia</taxon>
        <taxon>Lacertidae</taxon>
        <taxon>Podarcis</taxon>
    </lineage>
</organism>
<dbReference type="InterPro" id="IPR029071">
    <property type="entry name" value="Ubiquitin-like_domsf"/>
</dbReference>
<comment type="function">
    <text evidence="4">May negatively regulate the ATPase activity of VCP, an ATP-driven segregase that associates with different cofactors to control a wide variety of cellular processes. As a cofactor of VCP, it may play a role in the transport of CAV1 to lysosomes for degradation. It may also play a role in endoplasmic reticulum-associated degradation (ERAD) of misfolded proteins. Together with VCP and other cofactors, it may play a role in macroautophagy, regulating for instance the clearance of damaged lysosomes.</text>
</comment>
<dbReference type="InterPro" id="IPR042774">
    <property type="entry name" value="UBXN6_PUB"/>
</dbReference>
<dbReference type="GO" id="GO:0005737">
    <property type="term" value="C:cytoplasm"/>
    <property type="evidence" value="ECO:0007669"/>
    <property type="project" value="TreeGrafter"/>
</dbReference>
<feature type="region of interest" description="Disordered" evidence="8">
    <location>
        <begin position="1"/>
        <end position="77"/>
    </location>
</feature>
<dbReference type="SMART" id="SM00166">
    <property type="entry name" value="UBX"/>
    <property type="match status" value="1"/>
</dbReference>
<dbReference type="Gene3D" id="3.10.20.90">
    <property type="entry name" value="Phosphatidylinositol 3-kinase Catalytic Subunit, Chain A, domain 1"/>
    <property type="match status" value="1"/>
</dbReference>
<feature type="domain" description="UBX" evidence="9">
    <location>
        <begin position="330"/>
        <end position="405"/>
    </location>
</feature>
<evidence type="ECO:0000313" key="11">
    <source>
        <dbReference type="Proteomes" id="UP001178461"/>
    </source>
</evidence>
<evidence type="ECO:0000259" key="9">
    <source>
        <dbReference type="PROSITE" id="PS50033"/>
    </source>
</evidence>
<dbReference type="PANTHER" id="PTHR23153:SF38">
    <property type="entry name" value="UBX DOMAIN-CONTAINING PROTEIN 6"/>
    <property type="match status" value="1"/>
</dbReference>
<dbReference type="PANTHER" id="PTHR23153">
    <property type="entry name" value="UBX-RELATED"/>
    <property type="match status" value="1"/>
</dbReference>
<dbReference type="Gene3D" id="1.20.58.2190">
    <property type="match status" value="1"/>
</dbReference>
<keyword evidence="3" id="KW-0472">Membrane</keyword>
<dbReference type="Proteomes" id="UP001178461">
    <property type="component" value="Chromosome 18"/>
</dbReference>
<dbReference type="GO" id="GO:0006950">
    <property type="term" value="P:response to stress"/>
    <property type="evidence" value="ECO:0007669"/>
    <property type="project" value="UniProtKB-ARBA"/>
</dbReference>
<dbReference type="Pfam" id="PF09409">
    <property type="entry name" value="PUB"/>
    <property type="match status" value="1"/>
</dbReference>
<evidence type="ECO:0000256" key="1">
    <source>
        <dbReference type="ARBA" id="ARBA00004170"/>
    </source>
</evidence>
<evidence type="ECO:0000256" key="6">
    <source>
        <dbReference type="ARBA" id="ARBA00070523"/>
    </source>
</evidence>
<dbReference type="EMBL" id="OX395144">
    <property type="protein sequence ID" value="CAI5798948.1"/>
    <property type="molecule type" value="Genomic_DNA"/>
</dbReference>
<dbReference type="SUPFAM" id="SSF143503">
    <property type="entry name" value="PUG domain-like"/>
    <property type="match status" value="1"/>
</dbReference>
<feature type="compositionally biased region" description="Basic and acidic residues" evidence="8">
    <location>
        <begin position="1"/>
        <end position="12"/>
    </location>
</feature>
<comment type="subunit">
    <text evidence="5">Interacts with VCP through the PUB domain (via C-terminus) and VIM motif (via N-terminus); the interaction is direct. Forms a ternary complex with CAV1 and VCP. Interacts with SYVN1. Interacts with HERPUD1. Interacts with VCPKMT. May interact with DERL1. Interacts with PLAA, VCP and YOD1; may form a complex involved in macroautophagy. Interacts with LMAN1.</text>
</comment>
<evidence type="ECO:0000313" key="10">
    <source>
        <dbReference type="EMBL" id="CAI5798948.1"/>
    </source>
</evidence>
<dbReference type="InterPro" id="IPR001012">
    <property type="entry name" value="UBX_dom"/>
</dbReference>
<dbReference type="SMART" id="SM00580">
    <property type="entry name" value="PUG"/>
    <property type="match status" value="1"/>
</dbReference>
<sequence>MKKFFQDIKAELQFKGAGPGQKLSESPRERAPKEKPKADPPPKCRQGPTNEAQMAAAAALARLEQKPKPRPPSSQDAIRNQVKKELMAEAAASDKGAAVDQKNSLPALQEEDPSMLSVSGVYFTCPLTGATVRKDKREAQIKKAILEHAAQDPVAAAVMEIHTCNRDREKVKLGVETIAKYLDNIHLHPEEEKYRKIKLQNKVFQERIHCLEGTHKFFQAVGFEKATLSVPGQEEATEDFYVLKEGKLGDLKEHKEKLLSGEPLRAQLDRQLRVFKPSPQASRFELPSDFFSITAEELKREQRLRTEAVEKASMLRTKAMREKEEQRELRKYNYALLRIRFPDGYILQGTFYAREPVSALYQFVRETLQNNWLPFELLAPGGHKLTDESMALNECGLVPSALLTFAWDADVMADIKASGGEHMESVLKPDLLLAVQTLS</sequence>
<name>A0AA35LMM5_9SAUR</name>
<dbReference type="InterPro" id="IPR036339">
    <property type="entry name" value="PUB-like_dom_sf"/>
</dbReference>
<evidence type="ECO:0000256" key="2">
    <source>
        <dbReference type="ARBA" id="ARBA00022786"/>
    </source>
</evidence>
<dbReference type="CDD" id="cd10460">
    <property type="entry name" value="PUB_UBXD1"/>
    <property type="match status" value="1"/>
</dbReference>
<evidence type="ECO:0000256" key="7">
    <source>
        <dbReference type="ARBA" id="ARBA00075815"/>
    </source>
</evidence>
<evidence type="ECO:0000256" key="5">
    <source>
        <dbReference type="ARBA" id="ARBA00065525"/>
    </source>
</evidence>
<evidence type="ECO:0000256" key="3">
    <source>
        <dbReference type="ARBA" id="ARBA00023136"/>
    </source>
</evidence>
<dbReference type="PROSITE" id="PS50033">
    <property type="entry name" value="UBX"/>
    <property type="match status" value="1"/>
</dbReference>
<protein>
    <recommendedName>
        <fullName evidence="6">UBX domain-containing protein 6</fullName>
    </recommendedName>
    <alternativeName>
        <fullName evidence="7">UBX domain-containing protein 1</fullName>
    </alternativeName>
</protein>
<dbReference type="AlphaFoldDB" id="A0AA35LMM5"/>
<dbReference type="GO" id="GO:0016020">
    <property type="term" value="C:membrane"/>
    <property type="evidence" value="ECO:0007669"/>
    <property type="project" value="UniProtKB-SubCell"/>
</dbReference>
<dbReference type="Pfam" id="PF00789">
    <property type="entry name" value="UBX"/>
    <property type="match status" value="1"/>
</dbReference>
<reference evidence="10" key="1">
    <citation type="submission" date="2022-12" db="EMBL/GenBank/DDBJ databases">
        <authorList>
            <person name="Alioto T."/>
            <person name="Alioto T."/>
            <person name="Gomez Garrido J."/>
        </authorList>
    </citation>
    <scope>NUCLEOTIDE SEQUENCE</scope>
</reference>
<feature type="compositionally biased region" description="Low complexity" evidence="8">
    <location>
        <begin position="52"/>
        <end position="61"/>
    </location>
</feature>
<evidence type="ECO:0000256" key="4">
    <source>
        <dbReference type="ARBA" id="ARBA00059509"/>
    </source>
</evidence>
<dbReference type="FunFam" id="3.10.20.90:FF:000185">
    <property type="entry name" value="UBX domain-containing protein 6"/>
    <property type="match status" value="1"/>
</dbReference>
<dbReference type="InterPro" id="IPR018997">
    <property type="entry name" value="PUB_domain"/>
</dbReference>
<comment type="subcellular location">
    <subcellularLocation>
        <location evidence="1">Membrane</location>
        <topology evidence="1">Peripheral membrane protein</topology>
    </subcellularLocation>
</comment>
<feature type="compositionally biased region" description="Basic and acidic residues" evidence="8">
    <location>
        <begin position="25"/>
        <end position="42"/>
    </location>
</feature>
<evidence type="ECO:0000256" key="8">
    <source>
        <dbReference type="SAM" id="MobiDB-lite"/>
    </source>
</evidence>
<keyword evidence="2" id="KW-0833">Ubl conjugation pathway</keyword>
<gene>
    <name evidence="10" type="ORF">PODLI_1B025167</name>
</gene>
<keyword evidence="11" id="KW-1185">Reference proteome</keyword>
<proteinExistence type="predicted"/>
<dbReference type="CDD" id="cd16119">
    <property type="entry name" value="UBX_UBXN6"/>
    <property type="match status" value="1"/>
</dbReference>
<accession>A0AA35LMM5</accession>